<dbReference type="InterPro" id="IPR003251">
    <property type="entry name" value="Rr_diiron-bd_dom"/>
</dbReference>
<name>A0A831RML7_9GAMM</name>
<dbReference type="GO" id="GO:0016491">
    <property type="term" value="F:oxidoreductase activity"/>
    <property type="evidence" value="ECO:0007669"/>
    <property type="project" value="InterPro"/>
</dbReference>
<reference evidence="2" key="1">
    <citation type="journal article" date="2020" name="mSystems">
        <title>Genome- and Community-Level Interaction Insights into Carbon Utilization and Element Cycling Functions of Hydrothermarchaeota in Hydrothermal Sediment.</title>
        <authorList>
            <person name="Zhou Z."/>
            <person name="Liu Y."/>
            <person name="Xu W."/>
            <person name="Pan J."/>
            <person name="Luo Z.H."/>
            <person name="Li M."/>
        </authorList>
    </citation>
    <scope>NUCLEOTIDE SEQUENCE [LARGE SCALE GENOMIC DNA]</scope>
    <source>
        <strain evidence="2">HyVt-443</strain>
    </source>
</reference>
<dbReference type="InterPro" id="IPR012347">
    <property type="entry name" value="Ferritin-like"/>
</dbReference>
<evidence type="ECO:0000259" key="1">
    <source>
        <dbReference type="Pfam" id="PF02915"/>
    </source>
</evidence>
<dbReference type="GO" id="GO:0046872">
    <property type="term" value="F:metal ion binding"/>
    <property type="evidence" value="ECO:0007669"/>
    <property type="project" value="InterPro"/>
</dbReference>
<dbReference type="Gene3D" id="1.20.1260.10">
    <property type="match status" value="1"/>
</dbReference>
<dbReference type="Proteomes" id="UP000886251">
    <property type="component" value="Unassembled WGS sequence"/>
</dbReference>
<sequence>MNTEPSQLITSVPEFLAHAILLERESVERYEELADSMETHNNLEVAQLFRKLAHFGELHAHEVEHHAEGMELPEIPPWDFKWSTPESPESGAMEEVHYLMGTREALEFALHNETRGRDFYAHVAETSPDPEVRRMAAEFTAEETEHVNILKSWLLNLTDAGEEPLEDLDPPNVTE</sequence>
<evidence type="ECO:0000313" key="2">
    <source>
        <dbReference type="EMBL" id="HEB96181.1"/>
    </source>
</evidence>
<accession>A0A831RML7</accession>
<gene>
    <name evidence="2" type="ORF">ENI96_07100</name>
</gene>
<dbReference type="EMBL" id="DRKP01000077">
    <property type="protein sequence ID" value="HEB96181.1"/>
    <property type="molecule type" value="Genomic_DNA"/>
</dbReference>
<organism evidence="2">
    <name type="scientific">Sedimenticola thiotaurini</name>
    <dbReference type="NCBI Taxonomy" id="1543721"/>
    <lineage>
        <taxon>Bacteria</taxon>
        <taxon>Pseudomonadati</taxon>
        <taxon>Pseudomonadota</taxon>
        <taxon>Gammaproteobacteria</taxon>
        <taxon>Chromatiales</taxon>
        <taxon>Sedimenticolaceae</taxon>
        <taxon>Sedimenticola</taxon>
    </lineage>
</organism>
<protein>
    <submittedName>
        <fullName evidence="2">Rubrerythrin</fullName>
    </submittedName>
</protein>
<proteinExistence type="predicted"/>
<feature type="domain" description="Rubrerythrin diiron-binding" evidence="1">
    <location>
        <begin position="14"/>
        <end position="73"/>
    </location>
</feature>
<dbReference type="InterPro" id="IPR009078">
    <property type="entry name" value="Ferritin-like_SF"/>
</dbReference>
<dbReference type="Pfam" id="PF02915">
    <property type="entry name" value="Rubrerythrin"/>
    <property type="match status" value="1"/>
</dbReference>
<comment type="caution">
    <text evidence="2">The sequence shown here is derived from an EMBL/GenBank/DDBJ whole genome shotgun (WGS) entry which is preliminary data.</text>
</comment>
<dbReference type="SUPFAM" id="SSF47240">
    <property type="entry name" value="Ferritin-like"/>
    <property type="match status" value="1"/>
</dbReference>
<dbReference type="CDD" id="cd01045">
    <property type="entry name" value="Ferritin_like_AB"/>
    <property type="match status" value="1"/>
</dbReference>
<dbReference type="AlphaFoldDB" id="A0A831RML7"/>